<sequence length="133" mass="14956">MNKLPRMYPPASGTGGILRTERQSDQILSAGVHQQAVLPHRSHRETEKPAPPRDRASGSVRPSAKPIQREVDVAELRTYPVLDGKRSLGVQACCTVTWSRWIPTCAPHKFYDSLEKQTGSKREAKTRNQRRIS</sequence>
<accession>A0AAV8WHM1</accession>
<evidence type="ECO:0000313" key="2">
    <source>
        <dbReference type="EMBL" id="KAJ8926018.1"/>
    </source>
</evidence>
<evidence type="ECO:0000256" key="1">
    <source>
        <dbReference type="SAM" id="MobiDB-lite"/>
    </source>
</evidence>
<reference evidence="2 3" key="1">
    <citation type="journal article" date="2023" name="Insect Mol. Biol.">
        <title>Genome sequencing provides insights into the evolution of gene families encoding plant cell wall-degrading enzymes in longhorned beetles.</title>
        <authorList>
            <person name="Shin N.R."/>
            <person name="Okamura Y."/>
            <person name="Kirsch R."/>
            <person name="Pauchet Y."/>
        </authorList>
    </citation>
    <scope>NUCLEOTIDE SEQUENCE [LARGE SCALE GENOMIC DNA]</scope>
    <source>
        <strain evidence="2">EAD_L_NR</strain>
    </source>
</reference>
<feature type="compositionally biased region" description="Basic and acidic residues" evidence="1">
    <location>
        <begin position="44"/>
        <end position="56"/>
    </location>
</feature>
<name>A0AAV8WHM1_9CUCU</name>
<comment type="caution">
    <text evidence="2">The sequence shown here is derived from an EMBL/GenBank/DDBJ whole genome shotgun (WGS) entry which is preliminary data.</text>
</comment>
<dbReference type="EMBL" id="JANEYG010000001">
    <property type="protein sequence ID" value="KAJ8926018.1"/>
    <property type="molecule type" value="Genomic_DNA"/>
</dbReference>
<organism evidence="2 3">
    <name type="scientific">Exocentrus adspersus</name>
    <dbReference type="NCBI Taxonomy" id="1586481"/>
    <lineage>
        <taxon>Eukaryota</taxon>
        <taxon>Metazoa</taxon>
        <taxon>Ecdysozoa</taxon>
        <taxon>Arthropoda</taxon>
        <taxon>Hexapoda</taxon>
        <taxon>Insecta</taxon>
        <taxon>Pterygota</taxon>
        <taxon>Neoptera</taxon>
        <taxon>Endopterygota</taxon>
        <taxon>Coleoptera</taxon>
        <taxon>Polyphaga</taxon>
        <taxon>Cucujiformia</taxon>
        <taxon>Chrysomeloidea</taxon>
        <taxon>Cerambycidae</taxon>
        <taxon>Lamiinae</taxon>
        <taxon>Acanthocinini</taxon>
        <taxon>Exocentrus</taxon>
    </lineage>
</organism>
<protein>
    <submittedName>
        <fullName evidence="2">Uncharacterized protein</fullName>
    </submittedName>
</protein>
<evidence type="ECO:0000313" key="3">
    <source>
        <dbReference type="Proteomes" id="UP001159042"/>
    </source>
</evidence>
<proteinExistence type="predicted"/>
<dbReference type="Proteomes" id="UP001159042">
    <property type="component" value="Unassembled WGS sequence"/>
</dbReference>
<gene>
    <name evidence="2" type="ORF">NQ315_009873</name>
</gene>
<keyword evidence="3" id="KW-1185">Reference proteome</keyword>
<feature type="region of interest" description="Disordered" evidence="1">
    <location>
        <begin position="1"/>
        <end position="68"/>
    </location>
</feature>
<dbReference type="AlphaFoldDB" id="A0AAV8WHM1"/>